<dbReference type="RefSeq" id="WP_056997060.1">
    <property type="nucleotide sequence ID" value="NZ_AYYR01000067.1"/>
</dbReference>
<dbReference type="InterPro" id="IPR011075">
    <property type="entry name" value="TetR_C"/>
</dbReference>
<evidence type="ECO:0000313" key="6">
    <source>
        <dbReference type="EMBL" id="KRM74869.1"/>
    </source>
</evidence>
<dbReference type="Pfam" id="PF00440">
    <property type="entry name" value="TetR_N"/>
    <property type="match status" value="1"/>
</dbReference>
<dbReference type="AlphaFoldDB" id="A0A0R2B7S4"/>
<dbReference type="STRING" id="33960.TY91_10190"/>
<accession>A0A0R2B7S4</accession>
<dbReference type="InterPro" id="IPR001647">
    <property type="entry name" value="HTH_TetR"/>
</dbReference>
<feature type="domain" description="HTH tetR-type" evidence="5">
    <location>
        <begin position="6"/>
        <end position="66"/>
    </location>
</feature>
<keyword evidence="3" id="KW-0804">Transcription</keyword>
<reference evidence="6 7" key="1">
    <citation type="journal article" date="2015" name="Genome Announc.">
        <title>Expanding the biotechnology potential of lactobacilli through comparative genomics of 213 strains and associated genera.</title>
        <authorList>
            <person name="Sun Z."/>
            <person name="Harris H.M."/>
            <person name="McCann A."/>
            <person name="Guo C."/>
            <person name="Argimon S."/>
            <person name="Zhang W."/>
            <person name="Yang X."/>
            <person name="Jeffery I.B."/>
            <person name="Cooney J.C."/>
            <person name="Kagawa T.F."/>
            <person name="Liu W."/>
            <person name="Song Y."/>
            <person name="Salvetti E."/>
            <person name="Wrobel A."/>
            <person name="Rasinkangas P."/>
            <person name="Parkhill J."/>
            <person name="Rea M.C."/>
            <person name="O'Sullivan O."/>
            <person name="Ritari J."/>
            <person name="Douillard F.P."/>
            <person name="Paul Ross R."/>
            <person name="Yang R."/>
            <person name="Briner A.E."/>
            <person name="Felis G.E."/>
            <person name="de Vos W.M."/>
            <person name="Barrangou R."/>
            <person name="Klaenhammer T.R."/>
            <person name="Caufield P.W."/>
            <person name="Cui Y."/>
            <person name="Zhang H."/>
            <person name="O'Toole P.W."/>
        </authorList>
    </citation>
    <scope>NUCLEOTIDE SEQUENCE [LARGE SCALE GENOMIC DNA]</scope>
    <source>
        <strain evidence="6 7">DSM 20515</strain>
    </source>
</reference>
<evidence type="ECO:0000256" key="3">
    <source>
        <dbReference type="ARBA" id="ARBA00023163"/>
    </source>
</evidence>
<dbReference type="Proteomes" id="UP000051845">
    <property type="component" value="Unassembled WGS sequence"/>
</dbReference>
<dbReference type="InterPro" id="IPR036271">
    <property type="entry name" value="Tet_transcr_reg_TetR-rel_C_sf"/>
</dbReference>
<dbReference type="PROSITE" id="PS50977">
    <property type="entry name" value="HTH_TETR_2"/>
    <property type="match status" value="1"/>
</dbReference>
<dbReference type="SUPFAM" id="SSF48498">
    <property type="entry name" value="Tetracyclin repressor-like, C-terminal domain"/>
    <property type="match status" value="1"/>
</dbReference>
<dbReference type="PANTHER" id="PTHR47506:SF10">
    <property type="entry name" value="TRANSCRIPTIONAL REGULATORY PROTEIN"/>
    <property type="match status" value="1"/>
</dbReference>
<dbReference type="Pfam" id="PF16925">
    <property type="entry name" value="TetR_C_13"/>
    <property type="match status" value="1"/>
</dbReference>
<protein>
    <submittedName>
        <fullName evidence="6">Bacterial regulatory s, tetR family protein</fullName>
    </submittedName>
</protein>
<dbReference type="EMBL" id="AYYR01000067">
    <property type="protein sequence ID" value="KRM74869.1"/>
    <property type="molecule type" value="Genomic_DNA"/>
</dbReference>
<organism evidence="6 7">
    <name type="scientific">Secundilactobacillus collinoides DSM 20515 = JCM 1123</name>
    <dbReference type="NCBI Taxonomy" id="1423733"/>
    <lineage>
        <taxon>Bacteria</taxon>
        <taxon>Bacillati</taxon>
        <taxon>Bacillota</taxon>
        <taxon>Bacilli</taxon>
        <taxon>Lactobacillales</taxon>
        <taxon>Lactobacillaceae</taxon>
        <taxon>Secundilactobacillus</taxon>
    </lineage>
</organism>
<name>A0A0R2B7S4_SECCO</name>
<keyword evidence="2 4" id="KW-0238">DNA-binding</keyword>
<dbReference type="InterPro" id="IPR009057">
    <property type="entry name" value="Homeodomain-like_sf"/>
</dbReference>
<evidence type="ECO:0000313" key="7">
    <source>
        <dbReference type="Proteomes" id="UP000051845"/>
    </source>
</evidence>
<evidence type="ECO:0000256" key="4">
    <source>
        <dbReference type="PROSITE-ProRule" id="PRU00335"/>
    </source>
</evidence>
<dbReference type="PANTHER" id="PTHR47506">
    <property type="entry name" value="TRANSCRIPTIONAL REGULATORY PROTEIN"/>
    <property type="match status" value="1"/>
</dbReference>
<dbReference type="Gene3D" id="1.10.10.60">
    <property type="entry name" value="Homeodomain-like"/>
    <property type="match status" value="1"/>
</dbReference>
<gene>
    <name evidence="6" type="ORF">FC82_GL002812</name>
</gene>
<dbReference type="GO" id="GO:0003677">
    <property type="term" value="F:DNA binding"/>
    <property type="evidence" value="ECO:0007669"/>
    <property type="project" value="UniProtKB-UniRule"/>
</dbReference>
<comment type="caution">
    <text evidence="6">The sequence shown here is derived from an EMBL/GenBank/DDBJ whole genome shotgun (WGS) entry which is preliminary data.</text>
</comment>
<dbReference type="Gene3D" id="1.10.357.10">
    <property type="entry name" value="Tetracycline Repressor, domain 2"/>
    <property type="match status" value="1"/>
</dbReference>
<evidence type="ECO:0000256" key="1">
    <source>
        <dbReference type="ARBA" id="ARBA00023015"/>
    </source>
</evidence>
<keyword evidence="1" id="KW-0805">Transcription regulation</keyword>
<feature type="DNA-binding region" description="H-T-H motif" evidence="4">
    <location>
        <begin position="29"/>
        <end position="48"/>
    </location>
</feature>
<evidence type="ECO:0000256" key="2">
    <source>
        <dbReference type="ARBA" id="ARBA00023125"/>
    </source>
</evidence>
<dbReference type="PATRIC" id="fig|1423733.4.peg.2937"/>
<proteinExistence type="predicted"/>
<dbReference type="SUPFAM" id="SSF46689">
    <property type="entry name" value="Homeodomain-like"/>
    <property type="match status" value="1"/>
</dbReference>
<sequence>MARTKAFEIDAVLDKAMRLFWTQGYEKTSMQDLVDNMGINRKSIYDTFGDKHTLFLKALARYDQFANDLFQKASDSETTLLGKLRAIFHSAAFQNRTSPKGCLMVNSATELAVIDPEVGAILQRMFTRNQRKFSTLLGQAQLHGELSANLDPDALASYLNNAFTGIRVMTKVSTSDQELDQIIAMTLAAIRS</sequence>
<evidence type="ECO:0000259" key="5">
    <source>
        <dbReference type="PROSITE" id="PS50977"/>
    </source>
</evidence>